<evidence type="ECO:0000256" key="2">
    <source>
        <dbReference type="SAM" id="MobiDB-lite"/>
    </source>
</evidence>
<keyword evidence="1" id="KW-0813">Transport</keyword>
<evidence type="ECO:0000256" key="1">
    <source>
        <dbReference type="ARBA" id="ARBA00022448"/>
    </source>
</evidence>
<sequence>MRAAITSKSYTPDAGRDNPMMSIQTSEKGAAVQEQSKHKSGIVDKTLGVAFTNLGVFGHKTDSDYHHTVSNYPLRNGSLFRRHSHKSNSKVQILHQFDGMVRRGEILLVLGRPGSGYTTLLKSLAGELHGISMDIGSQLNYQGCSFFDSINEDDSSCLGISPSDIEDVFAVGVSIPRWYKLVN</sequence>
<dbReference type="Pfam" id="PF14510">
    <property type="entry name" value="ABC_trans_N"/>
    <property type="match status" value="1"/>
</dbReference>
<proteinExistence type="predicted"/>
<evidence type="ECO:0000313" key="5">
    <source>
        <dbReference type="Proteomes" id="UP000799779"/>
    </source>
</evidence>
<name>A0A6A5VYQ2_9PLEO</name>
<evidence type="ECO:0000259" key="3">
    <source>
        <dbReference type="Pfam" id="PF14510"/>
    </source>
</evidence>
<gene>
    <name evidence="4" type="ORF">P154DRAFT_527485</name>
</gene>
<protein>
    <recommendedName>
        <fullName evidence="3">Pleiotropic ABC efflux transporter N-terminal domain-containing protein</fullName>
    </recommendedName>
</protein>
<reference evidence="4" key="1">
    <citation type="journal article" date="2020" name="Stud. Mycol.">
        <title>101 Dothideomycetes genomes: a test case for predicting lifestyles and emergence of pathogens.</title>
        <authorList>
            <person name="Haridas S."/>
            <person name="Albert R."/>
            <person name="Binder M."/>
            <person name="Bloem J."/>
            <person name="Labutti K."/>
            <person name="Salamov A."/>
            <person name="Andreopoulos B."/>
            <person name="Baker S."/>
            <person name="Barry K."/>
            <person name="Bills G."/>
            <person name="Bluhm B."/>
            <person name="Cannon C."/>
            <person name="Castanera R."/>
            <person name="Culley D."/>
            <person name="Daum C."/>
            <person name="Ezra D."/>
            <person name="Gonzalez J."/>
            <person name="Henrissat B."/>
            <person name="Kuo A."/>
            <person name="Liang C."/>
            <person name="Lipzen A."/>
            <person name="Lutzoni F."/>
            <person name="Magnuson J."/>
            <person name="Mondo S."/>
            <person name="Nolan M."/>
            <person name="Ohm R."/>
            <person name="Pangilinan J."/>
            <person name="Park H.-J."/>
            <person name="Ramirez L."/>
            <person name="Alfaro M."/>
            <person name="Sun H."/>
            <person name="Tritt A."/>
            <person name="Yoshinaga Y."/>
            <person name="Zwiers L.-H."/>
            <person name="Turgeon B."/>
            <person name="Goodwin S."/>
            <person name="Spatafora J."/>
            <person name="Crous P."/>
            <person name="Grigoriev I."/>
        </authorList>
    </citation>
    <scope>NUCLEOTIDE SEQUENCE</scope>
    <source>
        <strain evidence="4">CBS 123094</strain>
    </source>
</reference>
<dbReference type="InterPro" id="IPR027417">
    <property type="entry name" value="P-loop_NTPase"/>
</dbReference>
<dbReference type="Gene3D" id="3.40.50.300">
    <property type="entry name" value="P-loop containing nucleotide triphosphate hydrolases"/>
    <property type="match status" value="1"/>
</dbReference>
<feature type="domain" description="Pleiotropic ABC efflux transporter N-terminal" evidence="3">
    <location>
        <begin position="36"/>
        <end position="71"/>
    </location>
</feature>
<dbReference type="EMBL" id="ML977685">
    <property type="protein sequence ID" value="KAF1993799.1"/>
    <property type="molecule type" value="Genomic_DNA"/>
</dbReference>
<feature type="region of interest" description="Disordered" evidence="2">
    <location>
        <begin position="1"/>
        <end position="21"/>
    </location>
</feature>
<dbReference type="AlphaFoldDB" id="A0A6A5VYQ2"/>
<dbReference type="Proteomes" id="UP000799779">
    <property type="component" value="Unassembled WGS sequence"/>
</dbReference>
<dbReference type="SUPFAM" id="SSF52540">
    <property type="entry name" value="P-loop containing nucleoside triphosphate hydrolases"/>
    <property type="match status" value="1"/>
</dbReference>
<dbReference type="OrthoDB" id="3800083at2759"/>
<evidence type="ECO:0000313" key="4">
    <source>
        <dbReference type="EMBL" id="KAF1993799.1"/>
    </source>
</evidence>
<organism evidence="4 5">
    <name type="scientific">Amniculicola lignicola CBS 123094</name>
    <dbReference type="NCBI Taxonomy" id="1392246"/>
    <lineage>
        <taxon>Eukaryota</taxon>
        <taxon>Fungi</taxon>
        <taxon>Dikarya</taxon>
        <taxon>Ascomycota</taxon>
        <taxon>Pezizomycotina</taxon>
        <taxon>Dothideomycetes</taxon>
        <taxon>Pleosporomycetidae</taxon>
        <taxon>Pleosporales</taxon>
        <taxon>Amniculicolaceae</taxon>
        <taxon>Amniculicola</taxon>
    </lineage>
</organism>
<dbReference type="InterPro" id="IPR029481">
    <property type="entry name" value="ABC_trans_N"/>
</dbReference>
<accession>A0A6A5VYQ2</accession>
<feature type="compositionally biased region" description="Polar residues" evidence="2">
    <location>
        <begin position="1"/>
        <end position="10"/>
    </location>
</feature>
<dbReference type="PANTHER" id="PTHR19241">
    <property type="entry name" value="ATP-BINDING CASSETTE TRANSPORTER"/>
    <property type="match status" value="1"/>
</dbReference>
<keyword evidence="5" id="KW-1185">Reference proteome</keyword>